<evidence type="ECO:0000313" key="2">
    <source>
        <dbReference type="EMBL" id="KAF8886600.1"/>
    </source>
</evidence>
<protein>
    <submittedName>
        <fullName evidence="2">Uncharacterized protein</fullName>
    </submittedName>
</protein>
<evidence type="ECO:0000256" key="1">
    <source>
        <dbReference type="SAM" id="MobiDB-lite"/>
    </source>
</evidence>
<keyword evidence="3" id="KW-1185">Reference proteome</keyword>
<feature type="region of interest" description="Disordered" evidence="1">
    <location>
        <begin position="30"/>
        <end position="49"/>
    </location>
</feature>
<sequence>MGCIHSSSTLEEFVADPPHALADVSTHVDANTVHPPLPRHTPDVEPEPAHQVPIAQDLRREAKDDMHRLSDNETGVEDVPEDGAVRLPVGPSASHGEDQNADPSTDTSRPSIPQNVNNDPGPFNLDENFQGLADMLGNNSEEAPFENSPRAVKMFTISSAGSSVDDLSEKELSECGIDVKGLGPGGLNAFRKDLHSIFSPFLSSSMTAILSSAASVLFGVNQDLHSHGMQGQVALCTELHQSSSKYVIYYFLHFDPLLHQDGARQRELTFKRYGSIGDGLQKLDILVLGNQHDFKTEISTISLFPEDSAGLDLKICTA</sequence>
<evidence type="ECO:0000313" key="3">
    <source>
        <dbReference type="Proteomes" id="UP000724874"/>
    </source>
</evidence>
<gene>
    <name evidence="2" type="ORF">CPB84DRAFT_1787401</name>
</gene>
<dbReference type="AlphaFoldDB" id="A0A9P5NI49"/>
<feature type="region of interest" description="Disordered" evidence="1">
    <location>
        <begin position="71"/>
        <end position="128"/>
    </location>
</feature>
<accession>A0A9P5NI49</accession>
<reference evidence="2" key="1">
    <citation type="submission" date="2020-11" db="EMBL/GenBank/DDBJ databases">
        <authorList>
            <consortium name="DOE Joint Genome Institute"/>
            <person name="Ahrendt S."/>
            <person name="Riley R."/>
            <person name="Andreopoulos W."/>
            <person name="LaButti K."/>
            <person name="Pangilinan J."/>
            <person name="Ruiz-duenas F.J."/>
            <person name="Barrasa J.M."/>
            <person name="Sanchez-Garcia M."/>
            <person name="Camarero S."/>
            <person name="Miyauchi S."/>
            <person name="Serrano A."/>
            <person name="Linde D."/>
            <person name="Babiker R."/>
            <person name="Drula E."/>
            <person name="Ayuso-Fernandez I."/>
            <person name="Pacheco R."/>
            <person name="Padilla G."/>
            <person name="Ferreira P."/>
            <person name="Barriuso J."/>
            <person name="Kellner H."/>
            <person name="Castanera R."/>
            <person name="Alfaro M."/>
            <person name="Ramirez L."/>
            <person name="Pisabarro A.G."/>
            <person name="Kuo A."/>
            <person name="Tritt A."/>
            <person name="Lipzen A."/>
            <person name="He G."/>
            <person name="Yan M."/>
            <person name="Ng V."/>
            <person name="Cullen D."/>
            <person name="Martin F."/>
            <person name="Rosso M.-N."/>
            <person name="Henrissat B."/>
            <person name="Hibbett D."/>
            <person name="Martinez A.T."/>
            <person name="Grigoriev I.V."/>
        </authorList>
    </citation>
    <scope>NUCLEOTIDE SEQUENCE</scope>
    <source>
        <strain evidence="2">AH 44721</strain>
    </source>
</reference>
<organism evidence="2 3">
    <name type="scientific">Gymnopilus junonius</name>
    <name type="common">Spectacular rustgill mushroom</name>
    <name type="synonym">Gymnopilus spectabilis subsp. junonius</name>
    <dbReference type="NCBI Taxonomy" id="109634"/>
    <lineage>
        <taxon>Eukaryota</taxon>
        <taxon>Fungi</taxon>
        <taxon>Dikarya</taxon>
        <taxon>Basidiomycota</taxon>
        <taxon>Agaricomycotina</taxon>
        <taxon>Agaricomycetes</taxon>
        <taxon>Agaricomycetidae</taxon>
        <taxon>Agaricales</taxon>
        <taxon>Agaricineae</taxon>
        <taxon>Hymenogastraceae</taxon>
        <taxon>Gymnopilus</taxon>
    </lineage>
</organism>
<feature type="compositionally biased region" description="Polar residues" evidence="1">
    <location>
        <begin position="101"/>
        <end position="118"/>
    </location>
</feature>
<name>A0A9P5NI49_GYMJU</name>
<dbReference type="EMBL" id="JADNYJ010000095">
    <property type="protein sequence ID" value="KAF8886600.1"/>
    <property type="molecule type" value="Genomic_DNA"/>
</dbReference>
<comment type="caution">
    <text evidence="2">The sequence shown here is derived from an EMBL/GenBank/DDBJ whole genome shotgun (WGS) entry which is preliminary data.</text>
</comment>
<proteinExistence type="predicted"/>
<dbReference type="Proteomes" id="UP000724874">
    <property type="component" value="Unassembled WGS sequence"/>
</dbReference>